<dbReference type="GeneID" id="64819101"/>
<reference evidence="6" key="1">
    <citation type="submission" date="2020-07" db="EMBL/GenBank/DDBJ databases">
        <title>Methanobacterium. sp. MethCan genome.</title>
        <authorList>
            <person name="Postec A."/>
            <person name="Quemeneur M."/>
        </authorList>
    </citation>
    <scope>NUCLEOTIDE SEQUENCE</scope>
    <source>
        <strain evidence="6">MethCAN</strain>
    </source>
</reference>
<dbReference type="HAMAP" id="MF_00545">
    <property type="entry name" value="Ribosomal_eS24"/>
    <property type="match status" value="1"/>
</dbReference>
<proteinExistence type="inferred from homology"/>
<evidence type="ECO:0000256" key="3">
    <source>
        <dbReference type="ARBA" id="ARBA00023274"/>
    </source>
</evidence>
<dbReference type="EMBL" id="CP058560">
    <property type="protein sequence ID" value="QUH22262.1"/>
    <property type="molecule type" value="Genomic_DNA"/>
</dbReference>
<dbReference type="GO" id="GO:0005840">
    <property type="term" value="C:ribosome"/>
    <property type="evidence" value="ECO:0007669"/>
    <property type="project" value="UniProtKB-KW"/>
</dbReference>
<organism evidence="6 7">
    <name type="scientific">Methanobacterium alkalithermotolerans</name>
    <dbReference type="NCBI Taxonomy" id="2731220"/>
    <lineage>
        <taxon>Archaea</taxon>
        <taxon>Methanobacteriati</taxon>
        <taxon>Methanobacteriota</taxon>
        <taxon>Methanomada group</taxon>
        <taxon>Methanobacteria</taxon>
        <taxon>Methanobacteriales</taxon>
        <taxon>Methanobacteriaceae</taxon>
        <taxon>Methanobacterium</taxon>
    </lineage>
</organism>
<sequence>MELNIIEKTENPVLNRTEIDFECLYHGEATPKLLDIKSKLVALLDADKELMVVDNVQPFFGEGRAKCYAKIYDSKESLNDIETKHILEKNKEASKEEGQEE</sequence>
<dbReference type="OrthoDB" id="27533at2157"/>
<dbReference type="SUPFAM" id="SSF54189">
    <property type="entry name" value="Ribosomal proteins S24e, L23 and L15e"/>
    <property type="match status" value="1"/>
</dbReference>
<evidence type="ECO:0000256" key="4">
    <source>
        <dbReference type="HAMAP-Rule" id="MF_00545"/>
    </source>
</evidence>
<accession>A0A8T8K2S0</accession>
<dbReference type="PANTHER" id="PTHR10496">
    <property type="entry name" value="40S RIBOSOMAL PROTEIN S24"/>
    <property type="match status" value="1"/>
</dbReference>
<evidence type="ECO:0000313" key="7">
    <source>
        <dbReference type="Proteomes" id="UP000681041"/>
    </source>
</evidence>
<evidence type="ECO:0000256" key="5">
    <source>
        <dbReference type="RuleBase" id="RU004381"/>
    </source>
</evidence>
<keyword evidence="2 4" id="KW-0689">Ribosomal protein</keyword>
<dbReference type="Gene3D" id="3.30.70.3370">
    <property type="match status" value="1"/>
</dbReference>
<dbReference type="GO" id="GO:0006412">
    <property type="term" value="P:translation"/>
    <property type="evidence" value="ECO:0007669"/>
    <property type="project" value="UniProtKB-UniRule"/>
</dbReference>
<gene>
    <name evidence="4" type="primary">rps24e</name>
    <name evidence="6" type="ORF">HYG87_00020</name>
</gene>
<name>A0A8T8K2S0_9EURY</name>
<dbReference type="RefSeq" id="WP_211533202.1">
    <property type="nucleotide sequence ID" value="NZ_CP058560.1"/>
</dbReference>
<dbReference type="InterPro" id="IPR012678">
    <property type="entry name" value="Ribosomal_uL23/eL15/eS24_sf"/>
</dbReference>
<dbReference type="GO" id="GO:0003735">
    <property type="term" value="F:structural constituent of ribosome"/>
    <property type="evidence" value="ECO:0007669"/>
    <property type="project" value="InterPro"/>
</dbReference>
<dbReference type="InterPro" id="IPR001976">
    <property type="entry name" value="Ribosomal_eS24"/>
</dbReference>
<dbReference type="InterPro" id="IPR018098">
    <property type="entry name" value="Ribosomal_eS24_CS"/>
</dbReference>
<dbReference type="KEGG" id="meme:HYG87_00020"/>
<evidence type="ECO:0000256" key="2">
    <source>
        <dbReference type="ARBA" id="ARBA00022980"/>
    </source>
</evidence>
<dbReference type="GO" id="GO:1990904">
    <property type="term" value="C:ribonucleoprotein complex"/>
    <property type="evidence" value="ECO:0007669"/>
    <property type="project" value="UniProtKB-KW"/>
</dbReference>
<dbReference type="Proteomes" id="UP000681041">
    <property type="component" value="Chromosome"/>
</dbReference>
<protein>
    <recommendedName>
        <fullName evidence="4">Small ribosomal subunit protein eS24</fullName>
    </recommendedName>
</protein>
<comment type="similarity">
    <text evidence="1 4 5">Belongs to the eukaryotic ribosomal protein eS24 family.</text>
</comment>
<evidence type="ECO:0000313" key="6">
    <source>
        <dbReference type="EMBL" id="QUH22262.1"/>
    </source>
</evidence>
<keyword evidence="7" id="KW-1185">Reference proteome</keyword>
<evidence type="ECO:0000256" key="1">
    <source>
        <dbReference type="ARBA" id="ARBA00009680"/>
    </source>
</evidence>
<dbReference type="Pfam" id="PF01282">
    <property type="entry name" value="Ribosomal_S24e"/>
    <property type="match status" value="1"/>
</dbReference>
<keyword evidence="3 4" id="KW-0687">Ribonucleoprotein</keyword>
<dbReference type="PROSITE" id="PS00529">
    <property type="entry name" value="RIBOSOMAL_S24E"/>
    <property type="match status" value="1"/>
</dbReference>
<dbReference type="AlphaFoldDB" id="A0A8T8K2S0"/>
<dbReference type="InterPro" id="IPR053709">
    <property type="entry name" value="eRP_eS24_sf"/>
</dbReference>